<reference evidence="1 2" key="1">
    <citation type="submission" date="2020-04" db="EMBL/GenBank/DDBJ databases">
        <title>MicrobeNet Type strains.</title>
        <authorList>
            <person name="Nicholson A.C."/>
        </authorList>
    </citation>
    <scope>NUCLEOTIDE SEQUENCE [LARGE SCALE GENOMIC DNA]</scope>
    <source>
        <strain evidence="1 2">JCM 3332</strain>
    </source>
</reference>
<accession>A0A846Y8Y8</accession>
<keyword evidence="2" id="KW-1185">Reference proteome</keyword>
<dbReference type="SUPFAM" id="SSF54427">
    <property type="entry name" value="NTF2-like"/>
    <property type="match status" value="1"/>
</dbReference>
<dbReference type="Proteomes" id="UP000570678">
    <property type="component" value="Unassembled WGS sequence"/>
</dbReference>
<sequence>MTAGIAAPVEAYRNGWAHREAGIETIGDMAYAFFSFHLEGETAVAPESFVVAGRNTLIARRSGDEWKGIHYHESLRGPCAEHS</sequence>
<protein>
    <submittedName>
        <fullName evidence="1">SnoaL-like domain-containing protein</fullName>
    </submittedName>
</protein>
<evidence type="ECO:0000313" key="2">
    <source>
        <dbReference type="Proteomes" id="UP000570678"/>
    </source>
</evidence>
<comment type="caution">
    <text evidence="1">The sequence shown here is derived from an EMBL/GenBank/DDBJ whole genome shotgun (WGS) entry which is preliminary data.</text>
</comment>
<dbReference type="AlphaFoldDB" id="A0A846Y8Y8"/>
<gene>
    <name evidence="1" type="ORF">HGA15_05480</name>
</gene>
<proteinExistence type="predicted"/>
<dbReference type="InterPro" id="IPR032710">
    <property type="entry name" value="NTF2-like_dom_sf"/>
</dbReference>
<organism evidence="1 2">
    <name type="scientific">Nocardia flavorosea</name>
    <dbReference type="NCBI Taxonomy" id="53429"/>
    <lineage>
        <taxon>Bacteria</taxon>
        <taxon>Bacillati</taxon>
        <taxon>Actinomycetota</taxon>
        <taxon>Actinomycetes</taxon>
        <taxon>Mycobacteriales</taxon>
        <taxon>Nocardiaceae</taxon>
        <taxon>Nocardia</taxon>
    </lineage>
</organism>
<dbReference type="Gene3D" id="3.10.450.50">
    <property type="match status" value="1"/>
</dbReference>
<name>A0A846Y8Y8_9NOCA</name>
<dbReference type="RefSeq" id="WP_062973449.1">
    <property type="nucleotide sequence ID" value="NZ_JAAXOT010000002.1"/>
</dbReference>
<dbReference type="EMBL" id="JAAXOT010000002">
    <property type="protein sequence ID" value="NKY55623.1"/>
    <property type="molecule type" value="Genomic_DNA"/>
</dbReference>
<evidence type="ECO:0000313" key="1">
    <source>
        <dbReference type="EMBL" id="NKY55623.1"/>
    </source>
</evidence>